<proteinExistence type="predicted"/>
<evidence type="ECO:0000259" key="7">
    <source>
        <dbReference type="PROSITE" id="PS51233"/>
    </source>
</evidence>
<evidence type="ECO:0000256" key="2">
    <source>
        <dbReference type="ARBA" id="ARBA00023157"/>
    </source>
</evidence>
<evidence type="ECO:0000313" key="9">
    <source>
        <dbReference type="Proteomes" id="UP001283361"/>
    </source>
</evidence>
<dbReference type="InterPro" id="IPR000742">
    <property type="entry name" value="EGF"/>
</dbReference>
<keyword evidence="2" id="KW-1015">Disulfide bond</keyword>
<dbReference type="CDD" id="cd00054">
    <property type="entry name" value="EGF_CA"/>
    <property type="match status" value="1"/>
</dbReference>
<evidence type="ECO:0000259" key="6">
    <source>
        <dbReference type="PROSITE" id="PS50041"/>
    </source>
</evidence>
<dbReference type="Gene3D" id="2.10.25.10">
    <property type="entry name" value="Laminin"/>
    <property type="match status" value="2"/>
</dbReference>
<dbReference type="Pfam" id="PF08742">
    <property type="entry name" value="C8"/>
    <property type="match status" value="1"/>
</dbReference>
<protein>
    <submittedName>
        <fullName evidence="8">Uncharacterized protein</fullName>
    </submittedName>
</protein>
<dbReference type="GO" id="GO:0005509">
    <property type="term" value="F:calcium ion binding"/>
    <property type="evidence" value="ECO:0007669"/>
    <property type="project" value="InterPro"/>
</dbReference>
<dbReference type="SMART" id="SM00832">
    <property type="entry name" value="C8"/>
    <property type="match status" value="1"/>
</dbReference>
<dbReference type="InterPro" id="IPR001304">
    <property type="entry name" value="C-type_lectin-like"/>
</dbReference>
<name>A0AAE0ZPG3_9GAST</name>
<feature type="domain" description="C-type lectin" evidence="6">
    <location>
        <begin position="302"/>
        <end position="419"/>
    </location>
</feature>
<dbReference type="InterPro" id="IPR001881">
    <property type="entry name" value="EGF-like_Ca-bd_dom"/>
</dbReference>
<dbReference type="SMART" id="SM00034">
    <property type="entry name" value="CLECT"/>
    <property type="match status" value="2"/>
</dbReference>
<dbReference type="PANTHER" id="PTHR46160:SF9">
    <property type="entry name" value="PROTEIN PRY2-RELATED"/>
    <property type="match status" value="1"/>
</dbReference>
<dbReference type="EMBL" id="JAWDGP010003655">
    <property type="protein sequence ID" value="KAK3772182.1"/>
    <property type="molecule type" value="Genomic_DNA"/>
</dbReference>
<keyword evidence="1 3" id="KW-0245">EGF-like domain</keyword>
<dbReference type="Proteomes" id="UP001283361">
    <property type="component" value="Unassembled WGS sequence"/>
</dbReference>
<keyword evidence="9" id="KW-1185">Reference proteome</keyword>
<evidence type="ECO:0000313" key="8">
    <source>
        <dbReference type="EMBL" id="KAK3772182.1"/>
    </source>
</evidence>
<reference evidence="8" key="1">
    <citation type="journal article" date="2023" name="G3 (Bethesda)">
        <title>A reference genome for the long-term kleptoplast-retaining sea slug Elysia crispata morphotype clarki.</title>
        <authorList>
            <person name="Eastman K.E."/>
            <person name="Pendleton A.L."/>
            <person name="Shaikh M.A."/>
            <person name="Suttiyut T."/>
            <person name="Ogas R."/>
            <person name="Tomko P."/>
            <person name="Gavelis G."/>
            <person name="Widhalm J.R."/>
            <person name="Wisecaver J.H."/>
        </authorList>
    </citation>
    <scope>NUCLEOTIDE SEQUENCE</scope>
    <source>
        <strain evidence="8">ECLA1</strain>
    </source>
</reference>
<dbReference type="CDD" id="cd19941">
    <property type="entry name" value="TIL"/>
    <property type="match status" value="1"/>
</dbReference>
<feature type="domain" description="VWFD" evidence="7">
    <location>
        <begin position="566"/>
        <end position="775"/>
    </location>
</feature>
<dbReference type="PROSITE" id="PS01187">
    <property type="entry name" value="EGF_CA"/>
    <property type="match status" value="1"/>
</dbReference>
<dbReference type="InterPro" id="IPR014853">
    <property type="entry name" value="VWF/SSPO/ZAN-like_Cys-rich_dom"/>
</dbReference>
<evidence type="ECO:0000256" key="4">
    <source>
        <dbReference type="SAM" id="MobiDB-lite"/>
    </source>
</evidence>
<dbReference type="PROSITE" id="PS50026">
    <property type="entry name" value="EGF_3"/>
    <property type="match status" value="1"/>
</dbReference>
<dbReference type="InterPro" id="IPR018097">
    <property type="entry name" value="EGF_Ca-bd_CS"/>
</dbReference>
<dbReference type="InterPro" id="IPR001846">
    <property type="entry name" value="VWF_type-D"/>
</dbReference>
<evidence type="ECO:0000259" key="5">
    <source>
        <dbReference type="PROSITE" id="PS50026"/>
    </source>
</evidence>
<dbReference type="SMART" id="SM00181">
    <property type="entry name" value="EGF"/>
    <property type="match status" value="3"/>
</dbReference>
<evidence type="ECO:0000256" key="3">
    <source>
        <dbReference type="PROSITE-ProRule" id="PRU00076"/>
    </source>
</evidence>
<feature type="region of interest" description="Disordered" evidence="4">
    <location>
        <begin position="1488"/>
        <end position="1520"/>
    </location>
</feature>
<dbReference type="PROSITE" id="PS51233">
    <property type="entry name" value="VWFD"/>
    <property type="match status" value="1"/>
</dbReference>
<dbReference type="Pfam" id="PF00059">
    <property type="entry name" value="Lectin_C"/>
    <property type="match status" value="1"/>
</dbReference>
<dbReference type="InterPro" id="IPR049883">
    <property type="entry name" value="NOTCH1_EGF-like"/>
</dbReference>
<accession>A0AAE0ZPG3</accession>
<dbReference type="SMART" id="SM00216">
    <property type="entry name" value="VWD"/>
    <property type="match status" value="1"/>
</dbReference>
<sequence>MISFFYFSVPTAKPTLNPTTKQTPKPRFGDSEYFLYCGKRVQMALWMVKVANPWTSSKVPYTPTCPTTTSKKPTIPEKPKKASPLPCRKGFVAVGTRCYRFVRDLVNWQGAALYCGAHGAGLARYDSHVDKSLEVFFKMVPKLILQSQAHNRTINCKPGATCDLPMDKVGLSVKVKDQTKAKECEGKISLTPDKRKILVKIGCNAQSFEVKTIDRVIYESPKPAVAWVGGNTYVLKYGERSGKTAYQVDPPRMYANGTCNSKKGCFMAHVTKGGQLVLEPNTNCTDKLPFVCGYDNTVGYDYDPLDFVVTERNLTYSEAVVKCNALKRPVASIISAEQQAVAAKLAEGARESLWISAKYDAANRAFRWADNSYVVYSKWQDGVPRHEKAWLKHHCSSMDNWSGRWNTDRCEARKPALCGPPLAKKPLWFTPFYPVDGFHCIYSLKEEIRRLKRKAYVCEKPKLMECSAKTKSGKYWVTNSNQHFDTIKCSEDEISCKKGRELDCSTFKIRFLCPQEEDQCKALNKLKAPACSGGQKCSPAPNHFVCRCPPGFMYSEASKKCVKFCGECHLWGDPHYSTLSGKRYDFMGSCKYKFNGVCNKEDFHDKPNYDIYTTNVDCSTIHRNDGTCLDNVEIHLRNIPVKMPCGYTKKENYVFKVKVFDRVYQMNGKPVREQVTVKDGVYKAVVRPMYFNLVVYALNLKILLNGRHLRVRVPDSFSGHQCGLCGDCGTDQFTMRNGTKVDVPHTKGHYDTKAIIPVGLEWMEKTEEFKNQSCGVKEFRDKCSLEQKINMTDAKLCGIFKQKDSPLQKCFKATNLRPHDFFINCVYDLCEMKNPNKAVCGVVAAFAQQCVAKGVLVNWRNSSFCPLKCPEGKVYRVDASCPKRCGDVLGNKGTCDEEPAEGCGCKDGLYELGDKCVPKSQCGCQINGIDGNFIKMLQPDQSLVMPGCRERVICKKKIDGTLETKYSDYVMPPNSVCTDDVPPKIKCARGFKLGADGKTCERKFKVCSKGYKDKFGWCVQDPPKKSPWRVAVSHCNSAGGTLVYVDTVEKITSVQKIMESNNWKTMYVAGRVKAISTYGFVTFMPVLNGSELGAVEWTNYDFYTPFLEKVMLSASLKSRDIPKEGMELSVMAEMSKGEVLFRSVPSVKSGNFICQQRHVVENDTAWFGPCNTDTDMSDGDQETRLNMLADPICFICPHPMDVRCVTVNGSSGVEGKCELNANGLYYSCNQGKACADKAVSVKCVKDADECTTKRDECPKNSQCVNTVGAFKCQCAKEFPLMINGQCRAEQTCRMWRHEAASTKGYNFELFSRVKTNFNKDCKFVMASVCDNQYKAKSGLPYFSVRDVTIRSSSLKKANGSKTMEVVAITIYNPVTNVSRTTVLTRQHLQKGSIYIGSNRAKINVKTLSYTDQSINTAFTLVTQNRIVVRHLDNFFKITVSFPIDVQVDVADLYKDELCGVCTAQTSGNQLLLDKKKLKEISADAKKKCGSTPKTVKTPPKNSKIANTTTTTTTTTTTAPPKSEPIKCSAGNLDFCRQLSSFCAVSRRQCESALCPGKIKPCAYLLQSPFVNCNTGEKLTFFIKQLKCSTECTDHRELRYTRLSLQPTCANPGGLCATKESSEKDYAFTCACRDGYLLSGAQCVKPDRCGCVLKDKTYKLINSQWRSSDCENILTCSGPNKITSIQSPCGKNTNVCPARPATRRNQRDARENLTSAERPLISERLFKNKLNRKHVTIKAYKKLFPFF</sequence>
<dbReference type="SUPFAM" id="SSF56436">
    <property type="entry name" value="C-type lectin-like"/>
    <property type="match status" value="3"/>
</dbReference>
<feature type="domain" description="EGF-like" evidence="5">
    <location>
        <begin position="1246"/>
        <end position="1287"/>
    </location>
</feature>
<organism evidence="8 9">
    <name type="scientific">Elysia crispata</name>
    <name type="common">lettuce slug</name>
    <dbReference type="NCBI Taxonomy" id="231223"/>
    <lineage>
        <taxon>Eukaryota</taxon>
        <taxon>Metazoa</taxon>
        <taxon>Spiralia</taxon>
        <taxon>Lophotrochozoa</taxon>
        <taxon>Mollusca</taxon>
        <taxon>Gastropoda</taxon>
        <taxon>Heterobranchia</taxon>
        <taxon>Euthyneura</taxon>
        <taxon>Panpulmonata</taxon>
        <taxon>Sacoglossa</taxon>
        <taxon>Placobranchoidea</taxon>
        <taxon>Plakobranchidae</taxon>
        <taxon>Elysia</taxon>
    </lineage>
</organism>
<dbReference type="InterPro" id="IPR016187">
    <property type="entry name" value="CTDL_fold"/>
</dbReference>
<dbReference type="SUPFAM" id="SSF57196">
    <property type="entry name" value="EGF/Laminin"/>
    <property type="match status" value="1"/>
</dbReference>
<dbReference type="Gene3D" id="3.10.100.10">
    <property type="entry name" value="Mannose-Binding Protein A, subunit A"/>
    <property type="match status" value="2"/>
</dbReference>
<comment type="caution">
    <text evidence="8">The sequence shown here is derived from an EMBL/GenBank/DDBJ whole genome shotgun (WGS) entry which is preliminary data.</text>
</comment>
<dbReference type="Pfam" id="PF07645">
    <property type="entry name" value="EGF_CA"/>
    <property type="match status" value="1"/>
</dbReference>
<evidence type="ECO:0000256" key="1">
    <source>
        <dbReference type="ARBA" id="ARBA00022536"/>
    </source>
</evidence>
<dbReference type="Pfam" id="PF00094">
    <property type="entry name" value="VWD"/>
    <property type="match status" value="1"/>
</dbReference>
<dbReference type="PANTHER" id="PTHR46160">
    <property type="entry name" value="ALPHA-TECTORIN-RELATED"/>
    <property type="match status" value="1"/>
</dbReference>
<gene>
    <name evidence="8" type="ORF">RRG08_035223</name>
</gene>
<dbReference type="SMART" id="SM00179">
    <property type="entry name" value="EGF_CA"/>
    <property type="match status" value="2"/>
</dbReference>
<feature type="compositionally biased region" description="Polar residues" evidence="4">
    <location>
        <begin position="1491"/>
        <end position="1506"/>
    </location>
</feature>
<feature type="compositionally biased region" description="Low complexity" evidence="4">
    <location>
        <begin position="1507"/>
        <end position="1517"/>
    </location>
</feature>
<dbReference type="InterPro" id="IPR036084">
    <property type="entry name" value="Ser_inhib-like_sf"/>
</dbReference>
<dbReference type="CDD" id="cd00037">
    <property type="entry name" value="CLECT"/>
    <property type="match status" value="1"/>
</dbReference>
<dbReference type="InterPro" id="IPR000152">
    <property type="entry name" value="EGF-type_Asp/Asn_hydroxyl_site"/>
</dbReference>
<dbReference type="SUPFAM" id="SSF57567">
    <property type="entry name" value="Serine protease inhibitors"/>
    <property type="match status" value="1"/>
</dbReference>
<dbReference type="PROSITE" id="PS50041">
    <property type="entry name" value="C_TYPE_LECTIN_2"/>
    <property type="match status" value="1"/>
</dbReference>
<dbReference type="InterPro" id="IPR016186">
    <property type="entry name" value="C-type_lectin-like/link_sf"/>
</dbReference>
<dbReference type="InterPro" id="IPR052749">
    <property type="entry name" value="Alpha-tectorin"/>
</dbReference>
<dbReference type="PROSITE" id="PS00010">
    <property type="entry name" value="ASX_HYDROXYL"/>
    <property type="match status" value="1"/>
</dbReference>
<comment type="caution">
    <text evidence="3">Lacks conserved residue(s) required for the propagation of feature annotation.</text>
</comment>